<keyword evidence="2" id="KW-1185">Reference proteome</keyword>
<sequence length="313" mass="36134">MNIPFLPGLLNKDIRRQAKENAAQGKPLNIMQDIVFKAVFTGPDEDSREALRLLLQDCIRRPVKDARVLNTEIIPDYLLGKTVRLDIHATFNDGEGCNVEMQTGGDKRVIKDRALVHAAKLLSAQAKKGRKWGTINRVYSIFFMNFTLFPESGRIPQRYTIMEETGHAKLNDTLELIFFEMPKLEAFVQGYLEGKEDLKTLRPEDQWCIYFKYKENERMARLIEELCQKSEGIMHAERVARKISRSEEQWARTIFWEKADMDYHSGLDSAREEGIEEGIEKGIEKGREEGQEKVLALLDPDIAEKIRAQLKMK</sequence>
<dbReference type="STRING" id="545695.TREAZ_1277"/>
<dbReference type="PANTHER" id="PTHR41317">
    <property type="entry name" value="PD-(D_E)XK NUCLEASE FAMILY TRANSPOSASE"/>
    <property type="match status" value="1"/>
</dbReference>
<dbReference type="NCBIfam" id="TIGR01784">
    <property type="entry name" value="T_den_put_tspse"/>
    <property type="match status" value="1"/>
</dbReference>
<organism evidence="1 2">
    <name type="scientific">Leadbettera azotonutricia (strain ATCC BAA-888 / DSM 13862 / ZAS-9)</name>
    <name type="common">Treponema azotonutricium</name>
    <dbReference type="NCBI Taxonomy" id="545695"/>
    <lineage>
        <taxon>Bacteria</taxon>
        <taxon>Pseudomonadati</taxon>
        <taxon>Spirochaetota</taxon>
        <taxon>Spirochaetia</taxon>
        <taxon>Spirochaetales</taxon>
        <taxon>Breznakiellaceae</taxon>
        <taxon>Leadbettera</taxon>
    </lineage>
</organism>
<dbReference type="InParanoid" id="F5YG27"/>
<evidence type="ECO:0000313" key="1">
    <source>
        <dbReference type="EMBL" id="AEF81870.1"/>
    </source>
</evidence>
<dbReference type="EMBL" id="CP001841">
    <property type="protein sequence ID" value="AEF81870.1"/>
    <property type="molecule type" value="Genomic_DNA"/>
</dbReference>
<dbReference type="RefSeq" id="WP_015710720.1">
    <property type="nucleotide sequence ID" value="NC_015577.1"/>
</dbReference>
<proteinExistence type="predicted"/>
<dbReference type="HOGENOM" id="CLU_057504_0_2_12"/>
<gene>
    <name evidence="1" type="ordered locus">TREAZ_1277</name>
</gene>
<dbReference type="Proteomes" id="UP000009222">
    <property type="component" value="Chromosome"/>
</dbReference>
<name>F5YG27_LEAAZ</name>
<dbReference type="PANTHER" id="PTHR41317:SF1">
    <property type="entry name" value="PD-(D_E)XK NUCLEASE FAMILY TRANSPOSASE"/>
    <property type="match status" value="1"/>
</dbReference>
<reference evidence="2" key="1">
    <citation type="submission" date="2009-12" db="EMBL/GenBank/DDBJ databases">
        <title>Complete sequence of Treponema azotonutricium strain ZAS-9.</title>
        <authorList>
            <person name="Tetu S.G."/>
            <person name="Matson E."/>
            <person name="Ren Q."/>
            <person name="Seshadri R."/>
            <person name="Elbourne L."/>
            <person name="Hassan K.A."/>
            <person name="Durkin A."/>
            <person name="Radune D."/>
            <person name="Mohamoud Y."/>
            <person name="Shay R."/>
            <person name="Jin S."/>
            <person name="Zhang X."/>
            <person name="Lucey K."/>
            <person name="Ballor N.R."/>
            <person name="Ottesen E."/>
            <person name="Rosenthal R."/>
            <person name="Allen A."/>
            <person name="Leadbetter J.R."/>
            <person name="Paulsen I.T."/>
        </authorList>
    </citation>
    <scope>NUCLEOTIDE SEQUENCE [LARGE SCALE GENOMIC DNA]</scope>
    <source>
        <strain evidence="2">ATCC BAA-888 / DSM 13862 / ZAS-9</strain>
    </source>
</reference>
<protein>
    <recommendedName>
        <fullName evidence="3">Rpn family recombination-promoting nuclease/putative transposase</fullName>
    </recommendedName>
</protein>
<accession>F5YG27</accession>
<reference evidence="1 2" key="2">
    <citation type="journal article" date="2011" name="ISME J.">
        <title>RNA-seq reveals cooperative metabolic interactions between two termite-gut spirochete species in co-culture.</title>
        <authorList>
            <person name="Rosenthal A.Z."/>
            <person name="Matson E.G."/>
            <person name="Eldar A."/>
            <person name="Leadbetter J.R."/>
        </authorList>
    </citation>
    <scope>NUCLEOTIDE SEQUENCE [LARGE SCALE GENOMIC DNA]</scope>
    <source>
        <strain evidence="2">ATCC BAA-888 / DSM 13862 / ZAS-9</strain>
    </source>
</reference>
<evidence type="ECO:0008006" key="3">
    <source>
        <dbReference type="Google" id="ProtNLM"/>
    </source>
</evidence>
<evidence type="ECO:0000313" key="2">
    <source>
        <dbReference type="Proteomes" id="UP000009222"/>
    </source>
</evidence>
<dbReference type="Pfam" id="PF12784">
    <property type="entry name" value="PDDEXK_2"/>
    <property type="match status" value="1"/>
</dbReference>
<dbReference type="AlphaFoldDB" id="F5YG27"/>
<dbReference type="KEGG" id="taz:TREAZ_1277"/>
<dbReference type="InterPro" id="IPR010106">
    <property type="entry name" value="RpnA"/>
</dbReference>
<dbReference type="eggNOG" id="COG5464">
    <property type="taxonomic scope" value="Bacteria"/>
</dbReference>